<name>A0AAW4PKR2_9EURY</name>
<dbReference type="PANTHER" id="PTHR34236:SF1">
    <property type="entry name" value="DIMETHYL SULFOXIDE REDUCTASE TRANSCRIPTIONAL ACTIVATOR"/>
    <property type="match status" value="1"/>
</dbReference>
<gene>
    <name evidence="5" type="ORF">EGH23_25235</name>
</gene>
<feature type="non-terminal residue" evidence="5">
    <location>
        <position position="1"/>
    </location>
</feature>
<dbReference type="InterPro" id="IPR007050">
    <property type="entry name" value="HTH_bacterioopsin"/>
</dbReference>
<evidence type="ECO:0000256" key="2">
    <source>
        <dbReference type="ARBA" id="ARBA00023163"/>
    </source>
</evidence>
<dbReference type="PANTHER" id="PTHR34236">
    <property type="entry name" value="DIMETHYL SULFOXIDE REDUCTASE TRANSCRIPTIONAL ACTIVATOR"/>
    <property type="match status" value="1"/>
</dbReference>
<feature type="region of interest" description="Disordered" evidence="3">
    <location>
        <begin position="163"/>
        <end position="185"/>
    </location>
</feature>
<comment type="caution">
    <text evidence="5">The sequence shown here is derived from an EMBL/GenBank/DDBJ whole genome shotgun (WGS) entry which is preliminary data.</text>
</comment>
<dbReference type="AlphaFoldDB" id="A0AAW4PKR2"/>
<accession>A0AAW4PKR2</accession>
<evidence type="ECO:0000313" key="5">
    <source>
        <dbReference type="EMBL" id="MBX0298168.1"/>
    </source>
</evidence>
<evidence type="ECO:0000256" key="1">
    <source>
        <dbReference type="ARBA" id="ARBA00023015"/>
    </source>
</evidence>
<proteinExistence type="predicted"/>
<keyword evidence="1" id="KW-0805">Transcription regulation</keyword>
<dbReference type="EMBL" id="RKLT01000042">
    <property type="protein sequence ID" value="MBX0298168.1"/>
    <property type="molecule type" value="Genomic_DNA"/>
</dbReference>
<evidence type="ECO:0000313" key="6">
    <source>
        <dbReference type="Proteomes" id="UP001430455"/>
    </source>
</evidence>
<reference evidence="5 6" key="1">
    <citation type="submission" date="2021-06" db="EMBL/GenBank/DDBJ databases">
        <title>Halomicroarcula sp. a new haloarchaeum isolated from saline soil.</title>
        <authorList>
            <person name="Duran-Viseras A."/>
            <person name="Sanchez-Porro C."/>
            <person name="Ventosa A."/>
        </authorList>
    </citation>
    <scope>NUCLEOTIDE SEQUENCE [LARGE SCALE GENOMIC DNA]</scope>
    <source>
        <strain evidence="5 6">F27</strain>
    </source>
</reference>
<dbReference type="Proteomes" id="UP001430455">
    <property type="component" value="Unassembled WGS sequence"/>
</dbReference>
<sequence>DAAQFKACCRDAQTIEDIEILTATDDEFLCRMRWVDEINLPFKMVTAGEGTLLDAFGADGHWHLRVLYPSRDHLQKTKAFCAEHEVSCTIDGVHELADDLSGRYGLTARQYDALITAVEQGYFKVPREITLNALADELDMNYQTLSECLRRGTETLLKERLLIGHPDEANRPDDPTSKQPSMPSL</sequence>
<feature type="domain" description="HTH bat-type" evidence="4">
    <location>
        <begin position="106"/>
        <end position="157"/>
    </location>
</feature>
<dbReference type="Pfam" id="PF04967">
    <property type="entry name" value="HTH_10"/>
    <property type="match status" value="1"/>
</dbReference>
<protein>
    <submittedName>
        <fullName evidence="5">Helix-turn-helix domain-containing protein</fullName>
    </submittedName>
</protein>
<keyword evidence="2" id="KW-0804">Transcription</keyword>
<feature type="compositionally biased region" description="Basic and acidic residues" evidence="3">
    <location>
        <begin position="163"/>
        <end position="176"/>
    </location>
</feature>
<keyword evidence="6" id="KW-1185">Reference proteome</keyword>
<dbReference type="RefSeq" id="WP_220582747.1">
    <property type="nucleotide sequence ID" value="NZ_RKLT01000042.1"/>
</dbReference>
<evidence type="ECO:0000259" key="4">
    <source>
        <dbReference type="Pfam" id="PF04967"/>
    </source>
</evidence>
<evidence type="ECO:0000256" key="3">
    <source>
        <dbReference type="SAM" id="MobiDB-lite"/>
    </source>
</evidence>
<organism evidence="5 6">
    <name type="scientific">Haloarcula nitratireducens</name>
    <dbReference type="NCBI Taxonomy" id="2487749"/>
    <lineage>
        <taxon>Archaea</taxon>
        <taxon>Methanobacteriati</taxon>
        <taxon>Methanobacteriota</taxon>
        <taxon>Stenosarchaea group</taxon>
        <taxon>Halobacteria</taxon>
        <taxon>Halobacteriales</taxon>
        <taxon>Haloarculaceae</taxon>
        <taxon>Haloarcula</taxon>
    </lineage>
</organism>